<organism evidence="7 8">
    <name type="scientific">Roseateles albus</name>
    <dbReference type="NCBI Taxonomy" id="2987525"/>
    <lineage>
        <taxon>Bacteria</taxon>
        <taxon>Pseudomonadati</taxon>
        <taxon>Pseudomonadota</taxon>
        <taxon>Betaproteobacteria</taxon>
        <taxon>Burkholderiales</taxon>
        <taxon>Sphaerotilaceae</taxon>
        <taxon>Roseateles</taxon>
    </lineage>
</organism>
<evidence type="ECO:0000256" key="3">
    <source>
        <dbReference type="ARBA" id="ARBA00022448"/>
    </source>
</evidence>
<dbReference type="PIRSF" id="PIRSF002741">
    <property type="entry name" value="MppA"/>
    <property type="match status" value="1"/>
</dbReference>
<feature type="signal peptide" evidence="5">
    <location>
        <begin position="1"/>
        <end position="25"/>
    </location>
</feature>
<keyword evidence="8" id="KW-1185">Reference proteome</keyword>
<reference evidence="7 8" key="1">
    <citation type="submission" date="2022-10" db="EMBL/GenBank/DDBJ databases">
        <title>Paucibacter sp. hw1 Genome sequencing.</title>
        <authorList>
            <person name="Park S."/>
        </authorList>
    </citation>
    <scope>NUCLEOTIDE SEQUENCE [LARGE SCALE GENOMIC DNA]</scope>
    <source>
        <strain evidence="8">hw1</strain>
    </source>
</reference>
<evidence type="ECO:0000259" key="6">
    <source>
        <dbReference type="Pfam" id="PF00496"/>
    </source>
</evidence>
<evidence type="ECO:0000256" key="5">
    <source>
        <dbReference type="SAM" id="SignalP"/>
    </source>
</evidence>
<keyword evidence="3" id="KW-0813">Transport</keyword>
<evidence type="ECO:0000256" key="2">
    <source>
        <dbReference type="ARBA" id="ARBA00005695"/>
    </source>
</evidence>
<dbReference type="Proteomes" id="UP001221189">
    <property type="component" value="Unassembled WGS sequence"/>
</dbReference>
<dbReference type="Pfam" id="PF00496">
    <property type="entry name" value="SBP_bac_5"/>
    <property type="match status" value="1"/>
</dbReference>
<feature type="domain" description="Solute-binding protein family 5" evidence="6">
    <location>
        <begin position="80"/>
        <end position="518"/>
    </location>
</feature>
<dbReference type="PANTHER" id="PTHR30290:SF10">
    <property type="entry name" value="PERIPLASMIC OLIGOPEPTIDE-BINDING PROTEIN-RELATED"/>
    <property type="match status" value="1"/>
</dbReference>
<dbReference type="RefSeq" id="WP_273598549.1">
    <property type="nucleotide sequence ID" value="NZ_JAQQXT010000001.1"/>
</dbReference>
<comment type="subcellular location">
    <subcellularLocation>
        <location evidence="1">Cell envelope</location>
    </subcellularLocation>
</comment>
<evidence type="ECO:0000313" key="7">
    <source>
        <dbReference type="EMBL" id="MDC8770061.1"/>
    </source>
</evidence>
<dbReference type="SUPFAM" id="SSF53850">
    <property type="entry name" value="Periplasmic binding protein-like II"/>
    <property type="match status" value="1"/>
</dbReference>
<dbReference type="Gene3D" id="3.90.76.10">
    <property type="entry name" value="Dipeptide-binding Protein, Domain 1"/>
    <property type="match status" value="1"/>
</dbReference>
<evidence type="ECO:0000256" key="1">
    <source>
        <dbReference type="ARBA" id="ARBA00004196"/>
    </source>
</evidence>
<protein>
    <submittedName>
        <fullName evidence="7">ABC transporter substrate-binding protein</fullName>
    </submittedName>
</protein>
<comment type="similarity">
    <text evidence="2">Belongs to the bacterial solute-binding protein 5 family.</text>
</comment>
<dbReference type="Gene3D" id="3.10.105.10">
    <property type="entry name" value="Dipeptide-binding Protein, Domain 3"/>
    <property type="match status" value="1"/>
</dbReference>
<evidence type="ECO:0000313" key="8">
    <source>
        <dbReference type="Proteomes" id="UP001221189"/>
    </source>
</evidence>
<comment type="caution">
    <text evidence="7">The sequence shown here is derived from an EMBL/GenBank/DDBJ whole genome shotgun (WGS) entry which is preliminary data.</text>
</comment>
<proteinExistence type="inferred from homology"/>
<dbReference type="InterPro" id="IPR030678">
    <property type="entry name" value="Peptide/Ni-bd"/>
</dbReference>
<dbReference type="PANTHER" id="PTHR30290">
    <property type="entry name" value="PERIPLASMIC BINDING COMPONENT OF ABC TRANSPORTER"/>
    <property type="match status" value="1"/>
</dbReference>
<name>A0ABT5K7X3_9BURK</name>
<keyword evidence="4 5" id="KW-0732">Signal</keyword>
<sequence length="607" mass="68617">MNVDLSLRCRALLLLLCLLGSARLAASEVSDTSPKVLRYAFRVSETGFDPAKVTDIYSRIVTSHIFEGLYTYDHLARPAKLKPLTAAALPEVSADFKTWTIRIQPGIYFADDPAFKGKKRELTAADYVYSFKRFADPYTNSPTWDGLEENHLLGLNEYRAQVQKSKQPFDYDKPIEGLRALDRYTLQIKLGKSRPRFDQNLADGSLLGAVAREVIEAYPEHSSEHPVGTGPFQLASWRRSSQINLDKNPGYRERYYDAEPNADDAEGQALLARFKGRRIPMIDRVEVAIIEENQPRWLSFLDGQFDLLDRTPEDFINQAMPGGKLAPNLVKKGIQSFRVVTSDVLFTVFNLEDPVVGGYSPERVALRRAISLGTDSEREIRIVRRGQAISAQSIMLPHTTGYDASFKSESGEYDPAKAKALLDLYGFIDRDGDGFREQPDGSPLVLESLTTPEQFQRQIDQIWQKSQAAIGIKVQFKTAKWPENLKAMRAGKFQIWSLASSAAAPDGQDALGFFFSERIGGQNYARINLKSLDDLYNQTNALPDGPERLALFTELKRLGAAYAPYRPRGHRIITDLAHAQLLGYRRPQFWLNFWEYVDVDERLRLVK</sequence>
<feature type="chain" id="PRO_5046783764" evidence="5">
    <location>
        <begin position="26"/>
        <end position="607"/>
    </location>
</feature>
<evidence type="ECO:0000256" key="4">
    <source>
        <dbReference type="ARBA" id="ARBA00022729"/>
    </source>
</evidence>
<dbReference type="InterPro" id="IPR039424">
    <property type="entry name" value="SBP_5"/>
</dbReference>
<accession>A0ABT5K7X3</accession>
<gene>
    <name evidence="7" type="ORF">PRZ03_00660</name>
</gene>
<dbReference type="EMBL" id="JAQQXT010000001">
    <property type="protein sequence ID" value="MDC8770061.1"/>
    <property type="molecule type" value="Genomic_DNA"/>
</dbReference>
<dbReference type="Gene3D" id="3.40.190.10">
    <property type="entry name" value="Periplasmic binding protein-like II"/>
    <property type="match status" value="1"/>
</dbReference>
<dbReference type="InterPro" id="IPR000914">
    <property type="entry name" value="SBP_5_dom"/>
</dbReference>